<keyword evidence="12" id="KW-0966">Cell projection</keyword>
<dbReference type="GO" id="GO:0030159">
    <property type="term" value="F:signaling receptor complex adaptor activity"/>
    <property type="evidence" value="ECO:0007669"/>
    <property type="project" value="TreeGrafter"/>
</dbReference>
<dbReference type="InterPro" id="IPR036322">
    <property type="entry name" value="WD40_repeat_dom_sf"/>
</dbReference>
<reference evidence="20" key="1">
    <citation type="submission" date="2025-08" db="UniProtKB">
        <authorList>
            <consortium name="Ensembl"/>
        </authorList>
    </citation>
    <scope>IDENTIFICATION</scope>
</reference>
<dbReference type="GO" id="GO:0031410">
    <property type="term" value="C:cytoplasmic vesicle"/>
    <property type="evidence" value="ECO:0007669"/>
    <property type="project" value="UniProtKB-SubCell"/>
</dbReference>
<dbReference type="InterPro" id="IPR015943">
    <property type="entry name" value="WD40/YVTN_repeat-like_dom_sf"/>
</dbReference>
<feature type="compositionally biased region" description="Acidic residues" evidence="17">
    <location>
        <begin position="871"/>
        <end position="880"/>
    </location>
</feature>
<dbReference type="FunFam" id="1.20.5.1000:FF:000001">
    <property type="entry name" value="C-Jun-amino-terminal kinase-interacting protein 3 isoform X2"/>
    <property type="match status" value="1"/>
</dbReference>
<evidence type="ECO:0000256" key="16">
    <source>
        <dbReference type="SAM" id="Coils"/>
    </source>
</evidence>
<protein>
    <recommendedName>
        <fullName evidence="14">C-Jun-amino-terminal kinase-interacting protein 3</fullName>
    </recommendedName>
    <alternativeName>
        <fullName evidence="15">JNK MAP kinase scaffold protein 3</fullName>
    </alternativeName>
</protein>
<evidence type="ECO:0000256" key="10">
    <source>
        <dbReference type="ARBA" id="ARBA00023034"/>
    </source>
</evidence>
<organism evidence="20 21">
    <name type="scientific">Cyprinus carpio</name>
    <name type="common">Common carp</name>
    <dbReference type="NCBI Taxonomy" id="7962"/>
    <lineage>
        <taxon>Eukaryota</taxon>
        <taxon>Metazoa</taxon>
        <taxon>Chordata</taxon>
        <taxon>Craniata</taxon>
        <taxon>Vertebrata</taxon>
        <taxon>Euteleostomi</taxon>
        <taxon>Actinopterygii</taxon>
        <taxon>Neopterygii</taxon>
        <taxon>Teleostei</taxon>
        <taxon>Ostariophysi</taxon>
        <taxon>Cypriniformes</taxon>
        <taxon>Cyprinidae</taxon>
        <taxon>Cyprininae</taxon>
        <taxon>Cyprinus</taxon>
    </lineage>
</organism>
<keyword evidence="21" id="KW-1185">Reference proteome</keyword>
<dbReference type="Pfam" id="PF16471">
    <property type="entry name" value="JIP_LZII"/>
    <property type="match status" value="1"/>
</dbReference>
<accession>A0A8C1J113</accession>
<dbReference type="GO" id="GO:0019894">
    <property type="term" value="F:kinesin binding"/>
    <property type="evidence" value="ECO:0007669"/>
    <property type="project" value="TreeGrafter"/>
</dbReference>
<evidence type="ECO:0000256" key="4">
    <source>
        <dbReference type="ARBA" id="ARBA00004555"/>
    </source>
</evidence>
<evidence type="ECO:0000256" key="12">
    <source>
        <dbReference type="ARBA" id="ARBA00023273"/>
    </source>
</evidence>
<reference evidence="20" key="2">
    <citation type="submission" date="2025-09" db="UniProtKB">
        <authorList>
            <consortium name="Ensembl"/>
        </authorList>
    </citation>
    <scope>IDENTIFICATION</scope>
</reference>
<comment type="similarity">
    <text evidence="7">Belongs to the JIP scaffold family.</text>
</comment>
<feature type="domain" description="RH1" evidence="18">
    <location>
        <begin position="6"/>
        <end position="94"/>
    </location>
</feature>
<keyword evidence="13" id="KW-0968">Cytoplasmic vesicle</keyword>
<keyword evidence="9" id="KW-0597">Phosphoprotein</keyword>
<dbReference type="SUPFAM" id="SSF50978">
    <property type="entry name" value="WD40 repeat-like"/>
    <property type="match status" value="1"/>
</dbReference>
<evidence type="ECO:0000256" key="8">
    <source>
        <dbReference type="ARBA" id="ARBA00022490"/>
    </source>
</evidence>
<dbReference type="FunFam" id="2.130.10.10:FF:000334">
    <property type="entry name" value="C-Jun-amino-terminal kinase-interacting protein 3 isoform X6"/>
    <property type="match status" value="1"/>
</dbReference>
<sequence length="1294" mass="143948">MMELDEVVYQDDYGTVSVMSERVSGLASSIYREFERLIQSYDEEVVKELMPLVVNVLENLDSVLTENQEHEVELELIKEDNEQLITQYEREKALRKQAEEKFIEFEDALEADKKELQTMVETLELQTKQLELKTKNYADQISRLEDRESDMKKEYNALHQRHTEMIQTYVEHIERSKMQQSGSNQSESTGSGRTQRHNWRKSKTERPPSLSLFPGGDGMVRGGPGGARMVSSDIWHSSDLSSIKQFELYSVAATPSSTGSKSNTPTSSVPSATVTPLNDVLVSVRGFNMSQGTSCKKTKRRSRNMEVQVSQETRNVSIGMGSSDEWSEFQEIIDSTPELDMCLDPRIYGGGNSPSQGIVNEAFGINTDSLYHEIKDAKSDIIGDVDAGAELLGKLQLRDDFFGMGKEVENLLTENKQLLETKNALNIVKNDLIAKLDELSSEQEVLREELETVKQSKSKVDLRVKELEEELKRSGSLAEALGASQDSKDEGGEDYSSPLQDDVAMTQRRRFTRVEMARVLMERNQYKERLMELQEAVRWTEMISPPLQEKNKSIIWQFFATVFSSSASPPPVKRTYNSVNIHYKSPSPAGYNQRRSQTMCQISTSSCILEFMPEDDSALCTRREQRREQYRQVREHMRRKDGPMQTCGWSVPSRLKQVSANEKEDNRMKNVPVPVYCRPLVEKDPNRKLWCAAGVDLTGWKTPNQETASVKPSNGSDPLTAEDEGADSKSEQSSPEKKKPKELHETDSMSSRVWILTSTHSASKVVIIDANQPCSLVDQFNVCNAHVLCISSVPAASESDYPAGEIFLEQQAGDGPSEEKGGVEGMLAGITIVGCATNCSVVRSNCSSRTDTPVQDRSQGQSLAVSQSAEEATEATEVSEEAGPNENEEGTLGPFTEHVFTDNTERYLTYTATDSEEAGDDRAGTSAAPTMWLGAQNGWLYVHSAVSNWKKCLHSIKLKDSVLSLVHVKGRVLVALADGTLAIFHRAEDGQWDLSNYHLMDLGRPHHSIRCMAVVHDKVWCGNKNKIHVIQPKSMQIEKSFDAHPRKESQVRQLAWIGDGVWVSIRLDSTLRLYHAHTHQHLQDVDIEPYVSKMLGTGKLGFSFVRITALLIGGNRLWVGTGNGVIISIPLTESNFCNWLLRFLIGGLCSLAANKVSPTSSGGVIHVYADDSNSEKSSFIPYCSMAQAQLCFHGHRDAVKFFVSVPGNVLATLNGSVLDSPSESQGSSAPTDAEAQSVQNVLVLSGGEGYIDFRIGDGEDETEEADSEAPQMKPALSKAERSHIIVWQVSYGPE</sequence>
<proteinExistence type="inferred from homology"/>
<evidence type="ECO:0000313" key="21">
    <source>
        <dbReference type="Proteomes" id="UP000694427"/>
    </source>
</evidence>
<evidence type="ECO:0000256" key="7">
    <source>
        <dbReference type="ARBA" id="ARBA00009866"/>
    </source>
</evidence>
<feature type="coiled-coil region" evidence="16">
    <location>
        <begin position="408"/>
        <end position="470"/>
    </location>
</feature>
<keyword evidence="10" id="KW-0333">Golgi apparatus</keyword>
<evidence type="ECO:0000259" key="19">
    <source>
        <dbReference type="PROSITE" id="PS51777"/>
    </source>
</evidence>
<dbReference type="InterPro" id="IPR034743">
    <property type="entry name" value="RH1"/>
</dbReference>
<evidence type="ECO:0000256" key="17">
    <source>
        <dbReference type="SAM" id="MobiDB-lite"/>
    </source>
</evidence>
<evidence type="ECO:0000256" key="2">
    <source>
        <dbReference type="ARBA" id="ARBA00004489"/>
    </source>
</evidence>
<dbReference type="InterPro" id="IPR034744">
    <property type="entry name" value="RH2"/>
</dbReference>
<name>A0A8C1J113_CYPCA</name>
<dbReference type="Pfam" id="PF09744">
    <property type="entry name" value="RH1"/>
    <property type="match status" value="1"/>
</dbReference>
<feature type="coiled-coil region" evidence="16">
    <location>
        <begin position="60"/>
        <end position="161"/>
    </location>
</feature>
<evidence type="ECO:0000256" key="6">
    <source>
        <dbReference type="ARBA" id="ARBA00004624"/>
    </source>
</evidence>
<keyword evidence="8" id="KW-0963">Cytoplasm</keyword>
<dbReference type="GO" id="GO:0008432">
    <property type="term" value="F:JUN kinase binding"/>
    <property type="evidence" value="ECO:0007669"/>
    <property type="project" value="TreeGrafter"/>
</dbReference>
<feature type="compositionally biased region" description="Acidic residues" evidence="17">
    <location>
        <begin position="1258"/>
        <end position="1267"/>
    </location>
</feature>
<dbReference type="InterPro" id="IPR032486">
    <property type="entry name" value="JIP_LZII"/>
</dbReference>
<dbReference type="PROSITE" id="PS51777">
    <property type="entry name" value="RH2"/>
    <property type="match status" value="1"/>
</dbReference>
<dbReference type="PROSITE" id="PS51776">
    <property type="entry name" value="RH1"/>
    <property type="match status" value="1"/>
</dbReference>
<feature type="region of interest" description="Disordered" evidence="17">
    <location>
        <begin position="475"/>
        <end position="504"/>
    </location>
</feature>
<feature type="compositionally biased region" description="Basic and acidic residues" evidence="17">
    <location>
        <begin position="726"/>
        <end position="747"/>
    </location>
</feature>
<feature type="compositionally biased region" description="Gly residues" evidence="17">
    <location>
        <begin position="215"/>
        <end position="225"/>
    </location>
</feature>
<feature type="compositionally biased region" description="Polar residues" evidence="17">
    <location>
        <begin position="178"/>
        <end position="193"/>
    </location>
</feature>
<dbReference type="Pfam" id="PF19056">
    <property type="entry name" value="WD40_2"/>
    <property type="match status" value="1"/>
</dbReference>
<evidence type="ECO:0000259" key="18">
    <source>
        <dbReference type="PROSITE" id="PS51776"/>
    </source>
</evidence>
<dbReference type="PANTHER" id="PTHR13886:SF3">
    <property type="entry name" value="C-JUN-AMINO-TERMINAL KINASE-INTERACTING PROTEIN 3"/>
    <property type="match status" value="1"/>
</dbReference>
<dbReference type="InterPro" id="IPR039911">
    <property type="entry name" value="JIP3/JIP4"/>
</dbReference>
<evidence type="ECO:0000256" key="5">
    <source>
        <dbReference type="ARBA" id="ARBA00004556"/>
    </source>
</evidence>
<dbReference type="GO" id="GO:0030426">
    <property type="term" value="C:growth cone"/>
    <property type="evidence" value="ECO:0007669"/>
    <property type="project" value="UniProtKB-SubCell"/>
</dbReference>
<evidence type="ECO:0000256" key="14">
    <source>
        <dbReference type="ARBA" id="ARBA00071163"/>
    </source>
</evidence>
<feature type="domain" description="RH2" evidence="19">
    <location>
        <begin position="508"/>
        <end position="574"/>
    </location>
</feature>
<feature type="region of interest" description="Disordered" evidence="17">
    <location>
        <begin position="291"/>
        <end position="310"/>
    </location>
</feature>
<dbReference type="PANTHER" id="PTHR13886">
    <property type="entry name" value="JNK/SAPK-ASSOCIATED PROTEIN"/>
    <property type="match status" value="1"/>
</dbReference>
<dbReference type="Ensembl" id="ENSCCRT00010027517.1">
    <property type="protein sequence ID" value="ENSCCRP00010025089.1"/>
    <property type="gene ID" value="ENSCCRG00010010764.1"/>
</dbReference>
<dbReference type="Gene3D" id="2.130.10.10">
    <property type="entry name" value="YVTN repeat-like/Quinoprotein amine dehydrogenase"/>
    <property type="match status" value="1"/>
</dbReference>
<keyword evidence="11 16" id="KW-0175">Coiled coil</keyword>
<evidence type="ECO:0000256" key="3">
    <source>
        <dbReference type="ARBA" id="ARBA00004541"/>
    </source>
</evidence>
<dbReference type="Proteomes" id="UP000694427">
    <property type="component" value="Unplaced"/>
</dbReference>
<dbReference type="Gene3D" id="1.20.5.1000">
    <property type="entry name" value="arf6 gtpase in complex with a specific effector, jip4"/>
    <property type="match status" value="1"/>
</dbReference>
<evidence type="ECO:0000256" key="15">
    <source>
        <dbReference type="ARBA" id="ARBA00076107"/>
    </source>
</evidence>
<feature type="region of interest" description="Disordered" evidence="17">
    <location>
        <begin position="846"/>
        <end position="896"/>
    </location>
</feature>
<dbReference type="Gene3D" id="1.20.58.1770">
    <property type="match status" value="1"/>
</dbReference>
<dbReference type="GO" id="GO:0005078">
    <property type="term" value="F:MAP-kinase scaffold activity"/>
    <property type="evidence" value="ECO:0007669"/>
    <property type="project" value="InterPro"/>
</dbReference>
<feature type="compositionally biased region" description="Basic residues" evidence="17">
    <location>
        <begin position="194"/>
        <end position="203"/>
    </location>
</feature>
<feature type="region of interest" description="Disordered" evidence="17">
    <location>
        <begin position="1253"/>
        <end position="1279"/>
    </location>
</feature>
<feature type="compositionally biased region" description="Polar residues" evidence="17">
    <location>
        <begin position="701"/>
        <end position="717"/>
    </location>
</feature>
<evidence type="ECO:0000256" key="11">
    <source>
        <dbReference type="ARBA" id="ARBA00023054"/>
    </source>
</evidence>
<dbReference type="GO" id="GO:0048471">
    <property type="term" value="C:perinuclear region of cytoplasm"/>
    <property type="evidence" value="ECO:0007669"/>
    <property type="project" value="UniProtKB-SubCell"/>
</dbReference>
<evidence type="ECO:0000256" key="9">
    <source>
        <dbReference type="ARBA" id="ARBA00022553"/>
    </source>
</evidence>
<dbReference type="FunFam" id="1.20.58.1770:FF:000001">
    <property type="entry name" value="C-Jun-amino-terminal kinase-interacting protein 3 isoform X1"/>
    <property type="match status" value="1"/>
</dbReference>
<dbReference type="GO" id="GO:0030425">
    <property type="term" value="C:dendrite"/>
    <property type="evidence" value="ECO:0007669"/>
    <property type="project" value="UniProtKB-SubCell"/>
</dbReference>
<comment type="subcellular location">
    <subcellularLocation>
        <location evidence="2">Cell projection</location>
        <location evidence="2">Axon</location>
    </subcellularLocation>
    <subcellularLocation>
        <location evidence="1">Cell projection</location>
        <location evidence="1">Dendrite</location>
    </subcellularLocation>
    <subcellularLocation>
        <location evidence="6">Cell projection</location>
        <location evidence="6">Growth cone</location>
    </subcellularLocation>
    <subcellularLocation>
        <location evidence="5">Cytoplasm</location>
        <location evidence="5">Perinuclear region</location>
    </subcellularLocation>
    <subcellularLocation>
        <location evidence="3">Cytoplasmic vesicle</location>
    </subcellularLocation>
    <subcellularLocation>
        <location evidence="4">Golgi apparatus</location>
    </subcellularLocation>
</comment>
<evidence type="ECO:0000313" key="20">
    <source>
        <dbReference type="Ensembl" id="ENSCCRP00010025089.1"/>
    </source>
</evidence>
<evidence type="ECO:0000256" key="1">
    <source>
        <dbReference type="ARBA" id="ARBA00004279"/>
    </source>
</evidence>
<feature type="compositionally biased region" description="Polar residues" evidence="17">
    <location>
        <begin position="846"/>
        <end position="863"/>
    </location>
</feature>
<feature type="region of interest" description="Disordered" evidence="17">
    <location>
        <begin position="176"/>
        <end position="225"/>
    </location>
</feature>
<dbReference type="GO" id="GO:0005794">
    <property type="term" value="C:Golgi apparatus"/>
    <property type="evidence" value="ECO:0007669"/>
    <property type="project" value="UniProtKB-SubCell"/>
</dbReference>
<dbReference type="GO" id="GO:0016192">
    <property type="term" value="P:vesicle-mediated transport"/>
    <property type="evidence" value="ECO:0007669"/>
    <property type="project" value="TreeGrafter"/>
</dbReference>
<evidence type="ECO:0000256" key="13">
    <source>
        <dbReference type="ARBA" id="ARBA00023329"/>
    </source>
</evidence>
<feature type="region of interest" description="Disordered" evidence="17">
    <location>
        <begin position="701"/>
        <end position="749"/>
    </location>
</feature>